<dbReference type="GO" id="GO:0006108">
    <property type="term" value="P:malate metabolic process"/>
    <property type="evidence" value="ECO:0007669"/>
    <property type="project" value="TreeGrafter"/>
</dbReference>
<sequence>MASGIIQLSRLGRRGARRTLVDKYLLSVTKFSTSAMNQQKVRKESDTFGELEVPADKYYGAQTVRSTMNFPIGGTTERMPEAVIKAMGLLKKAAALVNKDYGLDPKIADAIAKAANEVISGQLYEEHFPLVIWQTGSGTQTNMNTNEVISNRAIEILGGQLGSKTPVHPNDHVNKSQSSNDTFPTAMHIAVAVEINSSLLPSLQLLHDALQKKSVEFDKIIKIGRTHTQDATPLTLGQEFSGYVQQIAFGIERVKDTLPRLYNLAIGGTAVGTGLNTRIGFAEKCASKISELTNLPFKSAPNKFEALAAHDSLVEVSGALNTIAVSLMKIANDIRFLASGPRCGFGELSLPENEPGSSIMPGKVNPTQCEAITMVAAQVIGNHVAVTVGGSNGHFELNVFKPVMVANVLRSIRLISDSSKAFTDKCVVGIEANKDRIDKLLHESLMLVTALNPHIGYDKAAKIAKTAHKEGTTLKESALKLGYLTSDEFDKWVRPEDMLGPK</sequence>
<evidence type="ECO:0000313" key="6">
    <source>
        <dbReference type="EMBL" id="CAH0386360.1"/>
    </source>
</evidence>
<evidence type="ECO:0000313" key="8">
    <source>
        <dbReference type="Proteomes" id="UP001152759"/>
    </source>
</evidence>
<dbReference type="FunFam" id="1.20.200.10:FF:000001">
    <property type="entry name" value="Fumarate hydratase, mitochondrial"/>
    <property type="match status" value="1"/>
</dbReference>
<dbReference type="InterPro" id="IPR022761">
    <property type="entry name" value="Fumarate_lyase_N"/>
</dbReference>
<evidence type="ECO:0000256" key="3">
    <source>
        <dbReference type="ARBA" id="ARBA00023239"/>
    </source>
</evidence>
<gene>
    <name evidence="6" type="ORF">BEMITA_LOCUS5487</name>
</gene>
<dbReference type="Pfam" id="PF10415">
    <property type="entry name" value="FumaraseC_C"/>
    <property type="match status" value="1"/>
</dbReference>
<proteinExistence type="evidence at transcript level"/>
<dbReference type="NCBIfam" id="TIGR00979">
    <property type="entry name" value="fumC_II"/>
    <property type="match status" value="1"/>
</dbReference>
<dbReference type="Gene3D" id="1.10.40.30">
    <property type="entry name" value="Fumarase/aspartase (C-terminal domain)"/>
    <property type="match status" value="1"/>
</dbReference>
<reference evidence="6" key="2">
    <citation type="submission" date="2021-12" db="EMBL/GenBank/DDBJ databases">
        <authorList>
            <person name="King R."/>
        </authorList>
    </citation>
    <scope>NUCLEOTIDE SEQUENCE</scope>
</reference>
<dbReference type="HAMAP" id="MF_00743">
    <property type="entry name" value="FumaraseC"/>
    <property type="match status" value="1"/>
</dbReference>
<dbReference type="KEGG" id="btab:109044214"/>
<dbReference type="InterPro" id="IPR000362">
    <property type="entry name" value="Fumarate_lyase_fam"/>
</dbReference>
<dbReference type="AlphaFoldDB" id="A0A7S5HFZ5"/>
<accession>A0A7S5HFZ5</accession>
<dbReference type="InterPro" id="IPR024083">
    <property type="entry name" value="Fumarase/histidase_N"/>
</dbReference>
<name>A0A7S5HFZ5_BEMTA</name>
<dbReference type="PANTHER" id="PTHR11444">
    <property type="entry name" value="ASPARTATEAMMONIA/ARGININOSUCCINATE/ADENYLOSUCCINATE LYASE"/>
    <property type="match status" value="1"/>
</dbReference>
<dbReference type="GO" id="GO:0005739">
    <property type="term" value="C:mitochondrion"/>
    <property type="evidence" value="ECO:0007669"/>
    <property type="project" value="TreeGrafter"/>
</dbReference>
<dbReference type="NCBIfam" id="NF008909">
    <property type="entry name" value="PRK12273.1"/>
    <property type="match status" value="1"/>
</dbReference>
<comment type="similarity">
    <text evidence="1">Belongs to the class-II fumarase/aspartase family. Fumarase subfamily.</text>
</comment>
<evidence type="ECO:0000259" key="5">
    <source>
        <dbReference type="Pfam" id="PF10415"/>
    </source>
</evidence>
<dbReference type="FunFam" id="1.10.275.10:FF:000001">
    <property type="entry name" value="Fumarate hydratase, mitochondrial"/>
    <property type="match status" value="1"/>
</dbReference>
<dbReference type="InterPro" id="IPR018951">
    <property type="entry name" value="Fumarase_C_C"/>
</dbReference>
<dbReference type="OrthoDB" id="1738025at2759"/>
<dbReference type="GO" id="GO:0006099">
    <property type="term" value="P:tricarboxylic acid cycle"/>
    <property type="evidence" value="ECO:0007669"/>
    <property type="project" value="UniProtKB-UniPathway"/>
</dbReference>
<dbReference type="FunFam" id="1.10.40.30:FF:000002">
    <property type="entry name" value="Fumarate hydratase class II"/>
    <property type="match status" value="1"/>
</dbReference>
<protein>
    <recommendedName>
        <fullName evidence="2">fumarate hydratase</fullName>
        <ecNumber evidence="2">4.2.1.2</ecNumber>
    </recommendedName>
</protein>
<evidence type="ECO:0000256" key="1">
    <source>
        <dbReference type="ARBA" id="ARBA00009084"/>
    </source>
</evidence>
<dbReference type="CDD" id="cd01362">
    <property type="entry name" value="Fumarase_classII"/>
    <property type="match status" value="1"/>
</dbReference>
<feature type="domain" description="Fumarate lyase N-terminal" evidence="4">
    <location>
        <begin position="49"/>
        <end position="381"/>
    </location>
</feature>
<dbReference type="Gene3D" id="1.20.200.10">
    <property type="entry name" value="Fumarase/aspartase (Central domain)"/>
    <property type="match status" value="1"/>
</dbReference>
<dbReference type="PANTHER" id="PTHR11444:SF1">
    <property type="entry name" value="FUMARATE HYDRATASE, MITOCHONDRIAL"/>
    <property type="match status" value="1"/>
</dbReference>
<feature type="domain" description="Fumarase C C-terminal" evidence="5">
    <location>
        <begin position="447"/>
        <end position="499"/>
    </location>
</feature>
<dbReference type="EC" id="4.2.1.2" evidence="2"/>
<dbReference type="SUPFAM" id="SSF48557">
    <property type="entry name" value="L-aspartase-like"/>
    <property type="match status" value="1"/>
</dbReference>
<evidence type="ECO:0000313" key="7">
    <source>
        <dbReference type="EMBL" id="QHB15559.1"/>
    </source>
</evidence>
<dbReference type="Gene3D" id="1.10.275.10">
    <property type="entry name" value="Fumarase/aspartase (N-terminal domain)"/>
    <property type="match status" value="1"/>
</dbReference>
<dbReference type="InterPro" id="IPR020557">
    <property type="entry name" value="Fumarate_lyase_CS"/>
</dbReference>
<dbReference type="EMBL" id="OU963864">
    <property type="protein sequence ID" value="CAH0386360.1"/>
    <property type="molecule type" value="Genomic_DNA"/>
</dbReference>
<dbReference type="PRINTS" id="PR00149">
    <property type="entry name" value="FUMRATELYASE"/>
</dbReference>
<reference evidence="7" key="1">
    <citation type="submission" date="2019-11" db="EMBL/GenBank/DDBJ databases">
        <title>Identification of Saliva Proteins of the Whitefly Bemisia tabaci by Transcriptome and LC-MS/MS Analyses.</title>
        <authorList>
            <person name="Huang H.-J."/>
        </authorList>
    </citation>
    <scope>NUCLEOTIDE SEQUENCE</scope>
</reference>
<dbReference type="PROSITE" id="PS00163">
    <property type="entry name" value="FUMARATE_LYASES"/>
    <property type="match status" value="1"/>
</dbReference>
<dbReference type="Pfam" id="PF00206">
    <property type="entry name" value="Lyase_1"/>
    <property type="match status" value="1"/>
</dbReference>
<dbReference type="InterPro" id="IPR005677">
    <property type="entry name" value="Fum_hydII"/>
</dbReference>
<organism evidence="7">
    <name type="scientific">Bemisia tabaci</name>
    <name type="common">Sweetpotato whitefly</name>
    <name type="synonym">Aleurodes tabaci</name>
    <dbReference type="NCBI Taxonomy" id="7038"/>
    <lineage>
        <taxon>Eukaryota</taxon>
        <taxon>Metazoa</taxon>
        <taxon>Ecdysozoa</taxon>
        <taxon>Arthropoda</taxon>
        <taxon>Hexapoda</taxon>
        <taxon>Insecta</taxon>
        <taxon>Pterygota</taxon>
        <taxon>Neoptera</taxon>
        <taxon>Paraneoptera</taxon>
        <taxon>Hemiptera</taxon>
        <taxon>Sternorrhyncha</taxon>
        <taxon>Aleyrodoidea</taxon>
        <taxon>Aleyrodidae</taxon>
        <taxon>Aleyrodinae</taxon>
        <taxon>Bemisia</taxon>
    </lineage>
</organism>
<dbReference type="UniPathway" id="UPA00223">
    <property type="reaction ID" value="UER01007"/>
</dbReference>
<keyword evidence="8" id="KW-1185">Reference proteome</keyword>
<evidence type="ECO:0000259" key="4">
    <source>
        <dbReference type="Pfam" id="PF00206"/>
    </source>
</evidence>
<dbReference type="GO" id="GO:0006106">
    <property type="term" value="P:fumarate metabolic process"/>
    <property type="evidence" value="ECO:0007669"/>
    <property type="project" value="InterPro"/>
</dbReference>
<keyword evidence="3" id="KW-0456">Lyase</keyword>
<dbReference type="Proteomes" id="UP001152759">
    <property type="component" value="Chromosome 3"/>
</dbReference>
<dbReference type="InterPro" id="IPR008948">
    <property type="entry name" value="L-Aspartase-like"/>
</dbReference>
<dbReference type="GO" id="GO:0004333">
    <property type="term" value="F:fumarate hydratase activity"/>
    <property type="evidence" value="ECO:0007669"/>
    <property type="project" value="UniProtKB-EC"/>
</dbReference>
<evidence type="ECO:0000256" key="2">
    <source>
        <dbReference type="ARBA" id="ARBA00012921"/>
    </source>
</evidence>
<dbReference type="EMBL" id="MN738022">
    <property type="protein sequence ID" value="QHB15559.1"/>
    <property type="molecule type" value="mRNA"/>
</dbReference>